<name>A0A378KZ32_9GAMM</name>
<dbReference type="InterPro" id="IPR049966">
    <property type="entry name" value="T4SS_LegC2C7"/>
</dbReference>
<sequence>MGVQETELQEQQNKLATKPKNSELEPTESHPLQTTELPETLEDLTSLEIPKIELESLHKINSAKNDLIKVKETLGSIIDTMANNPSLISRAAKAWGELPLWQKILGGVVVSGPVLAAGLFAHVGVLMVIGGVNGLAYTASGIILDDHHVHTVDIANKLKEGIFSLADLLQITINALEKIVASLQVEVEKFIVENAKLANNVTELKSEVTSLTAQVEIFVATQSLLRETRDDLDKSAKKLKESVEAQTELLVENQVLLDKVKVEYQKNEQQLSAKVAELQAVKDAMDKQIQQATIVSTTLQGAVETMAGTMVQDEEKRARFQQQLDEFLTGKKDGFHNIAWRICEAETKLAELTGKLNDTQKHYDQLLVVQEGHVKRLERIVVKPDTENVDPNVKTVKGLHEHSIYKQSKQAVAVEKAETPSLTTRLN</sequence>
<protein>
    <submittedName>
        <fullName evidence="4">Inclusion membrane protein A</fullName>
    </submittedName>
</protein>
<evidence type="ECO:0000313" key="6">
    <source>
        <dbReference type="Proteomes" id="UP000254230"/>
    </source>
</evidence>
<dbReference type="AlphaFoldDB" id="A0A378KZ32"/>
<evidence type="ECO:0000256" key="1">
    <source>
        <dbReference type="SAM" id="Coils"/>
    </source>
</evidence>
<reference evidence="4 6" key="2">
    <citation type="submission" date="2018-06" db="EMBL/GenBank/DDBJ databases">
        <authorList>
            <consortium name="Pathogen Informatics"/>
            <person name="Doyle S."/>
        </authorList>
    </citation>
    <scope>NUCLEOTIDE SEQUENCE [LARGE SCALE GENOMIC DNA]</scope>
    <source>
        <strain evidence="4 6">NCTC12376</strain>
    </source>
</reference>
<dbReference type="STRING" id="45072.Lqua_2545"/>
<dbReference type="Proteomes" id="UP000054639">
    <property type="component" value="Unassembled WGS sequence"/>
</dbReference>
<evidence type="ECO:0000313" key="4">
    <source>
        <dbReference type="EMBL" id="STY18777.1"/>
    </source>
</evidence>
<organism evidence="4 6">
    <name type="scientific">Legionella quateirensis</name>
    <dbReference type="NCBI Taxonomy" id="45072"/>
    <lineage>
        <taxon>Bacteria</taxon>
        <taxon>Pseudomonadati</taxon>
        <taxon>Pseudomonadota</taxon>
        <taxon>Gammaproteobacteria</taxon>
        <taxon>Legionellales</taxon>
        <taxon>Legionellaceae</taxon>
        <taxon>Legionella</taxon>
    </lineage>
</organism>
<dbReference type="EMBL" id="UGOW01000001">
    <property type="protein sequence ID" value="STY18777.1"/>
    <property type="molecule type" value="Genomic_DNA"/>
</dbReference>
<dbReference type="OrthoDB" id="5653033at2"/>
<proteinExistence type="predicted"/>
<reference evidence="3 5" key="1">
    <citation type="submission" date="2015-11" db="EMBL/GenBank/DDBJ databases">
        <title>Genomic analysis of 38 Legionella species identifies large and diverse effector repertoires.</title>
        <authorList>
            <person name="Burstein D."/>
            <person name="Amaro F."/>
            <person name="Zusman T."/>
            <person name="Lifshitz Z."/>
            <person name="Cohen O."/>
            <person name="Gilbert J.A."/>
            <person name="Pupko T."/>
            <person name="Shuman H.A."/>
            <person name="Segal G."/>
        </authorList>
    </citation>
    <scope>NUCLEOTIDE SEQUENCE [LARGE SCALE GENOMIC DNA]</scope>
    <source>
        <strain evidence="3 5">ATCC 49507</strain>
    </source>
</reference>
<dbReference type="Proteomes" id="UP000254230">
    <property type="component" value="Unassembled WGS sequence"/>
</dbReference>
<dbReference type="EMBL" id="LNYR01000034">
    <property type="protein sequence ID" value="KTD46442.1"/>
    <property type="molecule type" value="Genomic_DNA"/>
</dbReference>
<gene>
    <name evidence="3" type="ORF">Lqua_2545</name>
    <name evidence="4" type="ORF">NCTC12376_02601</name>
</gene>
<accession>A0A378KZ32</accession>
<evidence type="ECO:0000313" key="5">
    <source>
        <dbReference type="Proteomes" id="UP000054639"/>
    </source>
</evidence>
<evidence type="ECO:0000256" key="2">
    <source>
        <dbReference type="SAM" id="MobiDB-lite"/>
    </source>
</evidence>
<evidence type="ECO:0000313" key="3">
    <source>
        <dbReference type="EMBL" id="KTD46442.1"/>
    </source>
</evidence>
<dbReference type="RefSeq" id="WP_058474679.1">
    <property type="nucleotide sequence ID" value="NZ_CAAAIL010000001.1"/>
</dbReference>
<feature type="coiled-coil region" evidence="1">
    <location>
        <begin position="166"/>
        <end position="288"/>
    </location>
</feature>
<feature type="region of interest" description="Disordered" evidence="2">
    <location>
        <begin position="1"/>
        <end position="34"/>
    </location>
</feature>
<keyword evidence="5" id="KW-1185">Reference proteome</keyword>
<keyword evidence="1" id="KW-0175">Coiled coil</keyword>
<dbReference type="NCBIfam" id="NF043058">
    <property type="entry name" value="T4SS_LegC2C7"/>
    <property type="match status" value="1"/>
</dbReference>